<dbReference type="SUPFAM" id="SSF52540">
    <property type="entry name" value="P-loop containing nucleoside triphosphate hydrolases"/>
    <property type="match status" value="1"/>
</dbReference>
<evidence type="ECO:0000256" key="4">
    <source>
        <dbReference type="ARBA" id="ARBA00022806"/>
    </source>
</evidence>
<dbReference type="Gene3D" id="3.40.50.300">
    <property type="entry name" value="P-loop containing nucleotide triphosphate hydrolases"/>
    <property type="match status" value="2"/>
</dbReference>
<dbReference type="PANTHER" id="PTHR11070">
    <property type="entry name" value="UVRD / RECB / PCRA DNA HELICASE FAMILY MEMBER"/>
    <property type="match status" value="1"/>
</dbReference>
<keyword evidence="5 11" id="KW-0067">ATP-binding</keyword>
<evidence type="ECO:0000256" key="11">
    <source>
        <dbReference type="PROSITE-ProRule" id="PRU00560"/>
    </source>
</evidence>
<evidence type="ECO:0000256" key="1">
    <source>
        <dbReference type="ARBA" id="ARBA00009922"/>
    </source>
</evidence>
<dbReference type="EC" id="5.6.2.4" evidence="9"/>
<dbReference type="InterPro" id="IPR000212">
    <property type="entry name" value="DNA_helicase_UvrD/REP"/>
</dbReference>
<evidence type="ECO:0000256" key="5">
    <source>
        <dbReference type="ARBA" id="ARBA00022840"/>
    </source>
</evidence>
<dbReference type="EMBL" id="JAATEP010000092">
    <property type="protein sequence ID" value="NJP98456.1"/>
    <property type="molecule type" value="Genomic_DNA"/>
</dbReference>
<evidence type="ECO:0000256" key="8">
    <source>
        <dbReference type="ARBA" id="ARBA00034617"/>
    </source>
</evidence>
<evidence type="ECO:0000256" key="10">
    <source>
        <dbReference type="ARBA" id="ARBA00048988"/>
    </source>
</evidence>
<dbReference type="Gene3D" id="1.10.10.160">
    <property type="match status" value="1"/>
</dbReference>
<feature type="domain" description="UvrD-like helicase ATP-binding" evidence="12">
    <location>
        <begin position="5"/>
        <end position="274"/>
    </location>
</feature>
<evidence type="ECO:0000313" key="14">
    <source>
        <dbReference type="Proteomes" id="UP000696294"/>
    </source>
</evidence>
<organism evidence="13 14">
    <name type="scientific">Nonomuraea composti</name>
    <dbReference type="NCBI Taxonomy" id="2720023"/>
    <lineage>
        <taxon>Bacteria</taxon>
        <taxon>Bacillati</taxon>
        <taxon>Actinomycetota</taxon>
        <taxon>Actinomycetes</taxon>
        <taxon>Streptosporangiales</taxon>
        <taxon>Streptosporangiaceae</taxon>
        <taxon>Nonomuraea</taxon>
    </lineage>
</organism>
<gene>
    <name evidence="13" type="ORF">HCN51_55090</name>
</gene>
<keyword evidence="14" id="KW-1185">Reference proteome</keyword>
<evidence type="ECO:0000256" key="9">
    <source>
        <dbReference type="ARBA" id="ARBA00034808"/>
    </source>
</evidence>
<evidence type="ECO:0000256" key="6">
    <source>
        <dbReference type="ARBA" id="ARBA00023125"/>
    </source>
</evidence>
<name>A0ABX1BL53_9ACTN</name>
<keyword evidence="2 11" id="KW-0547">Nucleotide-binding</keyword>
<dbReference type="Pfam" id="PF13361">
    <property type="entry name" value="UvrD_C"/>
    <property type="match status" value="1"/>
</dbReference>
<reference evidence="13 14" key="1">
    <citation type="submission" date="2020-03" db="EMBL/GenBank/DDBJ databases">
        <title>WGS of actinomycetes isolated from Thailand.</title>
        <authorList>
            <person name="Thawai C."/>
        </authorList>
    </citation>
    <scope>NUCLEOTIDE SEQUENCE [LARGE SCALE GENOMIC DNA]</scope>
    <source>
        <strain evidence="13 14">FMUSA5-5</strain>
    </source>
</reference>
<sequence length="614" mass="68440">MMSDHPELSDEQKAAVHAEAPFFLHACPGAGKTRVLVARHMCTPEGFQRRGRALISFTNRAADEIKNRCERRELLAPPHFVGTLDVFLWRFLVRPFLPCGEEVWRRLNDWSELPDSPKVLERASLAAYEFAYEPATRGVRVSLPNAERHLKNSPYPVDVHCRAAESVRQSMVDKHRVVTGLEVRLMALANVTDPAVCELLRNRFDEIAIDEAQDCDQLELEILGNLHEHGVPLIVVADPHQSIYEYKGCEPADFHAFTRKFPEPLTLTGNHRSSRTICQAAATMRRPNTPADRPRGPWSDDHHPVLLIPFASRQADKTATAIGHPADALSVFLEHGDQLHPPAAGSLSLAYVGKDVARHGRPTPHISKSRSSGIRLAWAAATFHDPRANARQLDAAARIALHLLCQQWFPGESGSVEAVLANHDMGMPEARRYATTLLRQLPAIDDRLATDWLREANKLVGESPRPIGSANDWTSPLKLKTDERPKRIRELVDLPTALPEEDASTVKVIASTVHKAKGTEADAVLITLRAPKAVKELLDAWRAPSTSEILRIYYVALTRARRLVGFTYPYVSHQSFTAHLSNLRIPFTEVGLSGPLTAPPRRQHLPSQGQQEIF</sequence>
<proteinExistence type="inferred from homology"/>
<comment type="catalytic activity">
    <reaction evidence="10">
        <text>ATP + H2O = ADP + phosphate + H(+)</text>
        <dbReference type="Rhea" id="RHEA:13065"/>
        <dbReference type="ChEBI" id="CHEBI:15377"/>
        <dbReference type="ChEBI" id="CHEBI:15378"/>
        <dbReference type="ChEBI" id="CHEBI:30616"/>
        <dbReference type="ChEBI" id="CHEBI:43474"/>
        <dbReference type="ChEBI" id="CHEBI:456216"/>
        <dbReference type="EC" id="5.6.2.4"/>
    </reaction>
</comment>
<accession>A0ABX1BL53</accession>
<evidence type="ECO:0000259" key="12">
    <source>
        <dbReference type="PROSITE" id="PS51198"/>
    </source>
</evidence>
<keyword evidence="4 11" id="KW-0347">Helicase</keyword>
<evidence type="ECO:0000256" key="7">
    <source>
        <dbReference type="ARBA" id="ARBA00023235"/>
    </source>
</evidence>
<evidence type="ECO:0000256" key="2">
    <source>
        <dbReference type="ARBA" id="ARBA00022741"/>
    </source>
</evidence>
<dbReference type="PANTHER" id="PTHR11070:SF2">
    <property type="entry name" value="ATP-DEPENDENT DNA HELICASE SRS2"/>
    <property type="match status" value="1"/>
</dbReference>
<comment type="similarity">
    <text evidence="1">Belongs to the helicase family. UvrD subfamily.</text>
</comment>
<dbReference type="InterPro" id="IPR014016">
    <property type="entry name" value="UvrD-like_ATP-bd"/>
</dbReference>
<protein>
    <recommendedName>
        <fullName evidence="9">DNA 3'-5' helicase</fullName>
        <ecNumber evidence="9">5.6.2.4</ecNumber>
    </recommendedName>
</protein>
<dbReference type="GO" id="GO:0004386">
    <property type="term" value="F:helicase activity"/>
    <property type="evidence" value="ECO:0007669"/>
    <property type="project" value="UniProtKB-KW"/>
</dbReference>
<evidence type="ECO:0000313" key="13">
    <source>
        <dbReference type="EMBL" id="NJP98456.1"/>
    </source>
</evidence>
<keyword evidence="7" id="KW-0413">Isomerase</keyword>
<comment type="caution">
    <text evidence="13">The sequence shown here is derived from an EMBL/GenBank/DDBJ whole genome shotgun (WGS) entry which is preliminary data.</text>
</comment>
<dbReference type="InterPro" id="IPR027417">
    <property type="entry name" value="P-loop_NTPase"/>
</dbReference>
<dbReference type="Pfam" id="PF00580">
    <property type="entry name" value="UvrD-helicase"/>
    <property type="match status" value="2"/>
</dbReference>
<dbReference type="InterPro" id="IPR014017">
    <property type="entry name" value="DNA_helicase_UvrD-like_C"/>
</dbReference>
<dbReference type="InterPro" id="IPR013986">
    <property type="entry name" value="DExx_box_DNA_helicase_dom_sf"/>
</dbReference>
<dbReference type="RefSeq" id="WP_168021770.1">
    <property type="nucleotide sequence ID" value="NZ_JAATEP010000092.1"/>
</dbReference>
<keyword evidence="3 11" id="KW-0378">Hydrolase</keyword>
<dbReference type="Proteomes" id="UP000696294">
    <property type="component" value="Unassembled WGS sequence"/>
</dbReference>
<evidence type="ECO:0000256" key="3">
    <source>
        <dbReference type="ARBA" id="ARBA00022801"/>
    </source>
</evidence>
<keyword evidence="6" id="KW-0238">DNA-binding</keyword>
<dbReference type="PROSITE" id="PS51198">
    <property type="entry name" value="UVRD_HELICASE_ATP_BIND"/>
    <property type="match status" value="1"/>
</dbReference>
<feature type="binding site" evidence="11">
    <location>
        <begin position="26"/>
        <end position="33"/>
    </location>
    <ligand>
        <name>ATP</name>
        <dbReference type="ChEBI" id="CHEBI:30616"/>
    </ligand>
</feature>
<comment type="catalytic activity">
    <reaction evidence="8">
        <text>Couples ATP hydrolysis with the unwinding of duplex DNA by translocating in the 3'-5' direction.</text>
        <dbReference type="EC" id="5.6.2.4"/>
    </reaction>
</comment>